<dbReference type="RefSeq" id="XP_024778233.1">
    <property type="nucleotide sequence ID" value="XM_024914010.1"/>
</dbReference>
<evidence type="ECO:0000313" key="1">
    <source>
        <dbReference type="EMBL" id="PTB58556.1"/>
    </source>
</evidence>
<dbReference type="AlphaFoldDB" id="A0A2T4AN99"/>
<dbReference type="Proteomes" id="UP000241690">
    <property type="component" value="Unassembled WGS sequence"/>
</dbReference>
<organism evidence="1 2">
    <name type="scientific">Trichoderma harzianum CBS 226.95</name>
    <dbReference type="NCBI Taxonomy" id="983964"/>
    <lineage>
        <taxon>Eukaryota</taxon>
        <taxon>Fungi</taxon>
        <taxon>Dikarya</taxon>
        <taxon>Ascomycota</taxon>
        <taxon>Pezizomycotina</taxon>
        <taxon>Sordariomycetes</taxon>
        <taxon>Hypocreomycetidae</taxon>
        <taxon>Hypocreales</taxon>
        <taxon>Hypocreaceae</taxon>
        <taxon>Trichoderma</taxon>
    </lineage>
</organism>
<keyword evidence="2" id="KW-1185">Reference proteome</keyword>
<proteinExistence type="predicted"/>
<reference evidence="1 2" key="1">
    <citation type="submission" date="2016-07" db="EMBL/GenBank/DDBJ databases">
        <title>Multiple horizontal gene transfer events from other fungi enriched the ability of initially mycotrophic Trichoderma (Ascomycota) to feed on dead plant biomass.</title>
        <authorList>
            <consortium name="DOE Joint Genome Institute"/>
            <person name="Aerts A."/>
            <person name="Atanasova L."/>
            <person name="Chenthamara K."/>
            <person name="Zhang J."/>
            <person name="Grujic M."/>
            <person name="Henrissat B."/>
            <person name="Kuo A."/>
            <person name="Salamov A."/>
            <person name="Lipzen A."/>
            <person name="Labutti K."/>
            <person name="Barry K."/>
            <person name="Miao Y."/>
            <person name="Rahimi M.J."/>
            <person name="Shen Q."/>
            <person name="Grigoriev I.V."/>
            <person name="Kubicek C.P."/>
            <person name="Druzhinina I.S."/>
        </authorList>
    </citation>
    <scope>NUCLEOTIDE SEQUENCE [LARGE SCALE GENOMIC DNA]</scope>
    <source>
        <strain evidence="1 2">CBS 226.95</strain>
    </source>
</reference>
<gene>
    <name evidence="1" type="ORF">M431DRAFT_280387</name>
</gene>
<evidence type="ECO:0000313" key="2">
    <source>
        <dbReference type="Proteomes" id="UP000241690"/>
    </source>
</evidence>
<dbReference type="GeneID" id="36622575"/>
<protein>
    <submittedName>
        <fullName evidence="1">Uncharacterized protein</fullName>
    </submittedName>
</protein>
<accession>A0A2T4AN99</accession>
<sequence>MAHHPPSGLAASVAPASFFPSFSSIPSLSLYRRRYFFFYSTHTYSISAMPNKTASPYYQTSLFVFAYLRSGEK</sequence>
<name>A0A2T4AN99_TRIHA</name>
<dbReference type="EMBL" id="KZ679676">
    <property type="protein sequence ID" value="PTB58556.1"/>
    <property type="molecule type" value="Genomic_DNA"/>
</dbReference>